<keyword evidence="3 4" id="KW-0342">GTP-binding</keyword>
<feature type="binding site" evidence="4">
    <location>
        <begin position="66"/>
        <end position="69"/>
    </location>
    <ligand>
        <name>GTP</name>
        <dbReference type="ChEBI" id="CHEBI:37565"/>
    </ligand>
</feature>
<reference evidence="7 8" key="1">
    <citation type="submission" date="2020-11" db="EMBL/GenBank/DDBJ databases">
        <title>Draft Genome Sequence and Secondary Metabolite Biosynthetic Potential of the Lysobacter niastensis Type strain DSM 18481.</title>
        <authorList>
            <person name="Turrini P."/>
            <person name="Artuso I."/>
            <person name="Tescari M."/>
            <person name="Lugli G.A."/>
            <person name="Frangipani E."/>
            <person name="Ventura M."/>
            <person name="Visca P."/>
        </authorList>
    </citation>
    <scope>NUCLEOTIDE SEQUENCE [LARGE SCALE GENOMIC DNA]</scope>
    <source>
        <strain evidence="7 8">DSM 18481</strain>
    </source>
</reference>
<comment type="caution">
    <text evidence="7">The sequence shown here is derived from an EMBL/GenBank/DDBJ whole genome shotgun (WGS) entry which is preliminary data.</text>
</comment>
<evidence type="ECO:0000313" key="8">
    <source>
        <dbReference type="Proteomes" id="UP001429984"/>
    </source>
</evidence>
<dbReference type="Pfam" id="PF22740">
    <property type="entry name" value="PapZ_C"/>
    <property type="match status" value="1"/>
</dbReference>
<keyword evidence="2 4" id="KW-0067">ATP-binding</keyword>
<keyword evidence="1 4" id="KW-0547">Nucleotide-binding</keyword>
<evidence type="ECO:0000256" key="3">
    <source>
        <dbReference type="ARBA" id="ARBA00023134"/>
    </source>
</evidence>
<evidence type="ECO:0000259" key="5">
    <source>
        <dbReference type="Pfam" id="PF03668"/>
    </source>
</evidence>
<gene>
    <name evidence="7" type="primary">rapZ</name>
    <name evidence="7" type="ORF">IU514_01295</name>
</gene>
<dbReference type="InterPro" id="IPR005337">
    <property type="entry name" value="RapZ-like"/>
</dbReference>
<dbReference type="InterPro" id="IPR027417">
    <property type="entry name" value="P-loop_NTPase"/>
</dbReference>
<evidence type="ECO:0000259" key="6">
    <source>
        <dbReference type="Pfam" id="PF22740"/>
    </source>
</evidence>
<dbReference type="PANTHER" id="PTHR30448">
    <property type="entry name" value="RNASE ADAPTER PROTEIN RAPZ"/>
    <property type="match status" value="1"/>
</dbReference>
<name>A0ABS0B2F7_9GAMM</name>
<dbReference type="Pfam" id="PF03668">
    <property type="entry name" value="RapZ-like_N"/>
    <property type="match status" value="1"/>
</dbReference>
<sequence length="293" mass="32877">MTNTSHPPTLVIVSGMSGSGKSVALKTFEDLGFYCVDNLPVELLPQFVSNVLEADDIAPKLAVGIDVRNRHSDLSAVPESLSAVGKLGLDPQMVFFDAHDDALLKRYADTRRRHPLSHLGLALADAISLERQVLKPLRQLADEVVDTSRLNVHQLRRQIISDYGNEGDATISLLFESFAYRRGVPRDADFVFDARCLPNPHWEPSLRPLSGRDAGVREYLEAQADVQRFVAQISEFLDTWLPRLREDNTRSYVTVAFGCTGGRHRSVYLAERMAEHAREHGWDEVAVHHRELD</sequence>
<evidence type="ECO:0000313" key="7">
    <source>
        <dbReference type="EMBL" id="MBF6022654.1"/>
    </source>
</evidence>
<proteinExistence type="inferred from homology"/>
<evidence type="ECO:0000256" key="2">
    <source>
        <dbReference type="ARBA" id="ARBA00022840"/>
    </source>
</evidence>
<feature type="domain" description="RapZ-like N-terminal" evidence="5">
    <location>
        <begin position="10"/>
        <end position="163"/>
    </location>
</feature>
<dbReference type="InterPro" id="IPR053930">
    <property type="entry name" value="RapZ-like_N"/>
</dbReference>
<dbReference type="PIRSF" id="PIRSF005052">
    <property type="entry name" value="P-loopkin"/>
    <property type="match status" value="1"/>
</dbReference>
<evidence type="ECO:0000256" key="1">
    <source>
        <dbReference type="ARBA" id="ARBA00022741"/>
    </source>
</evidence>
<dbReference type="PANTHER" id="PTHR30448:SF0">
    <property type="entry name" value="RNASE ADAPTER PROTEIN RAPZ"/>
    <property type="match status" value="1"/>
</dbReference>
<dbReference type="NCBIfam" id="NF003828">
    <property type="entry name" value="PRK05416.1"/>
    <property type="match status" value="1"/>
</dbReference>
<organism evidence="7 8">
    <name type="scientific">Lysobacter niastensis</name>
    <dbReference type="NCBI Taxonomy" id="380629"/>
    <lineage>
        <taxon>Bacteria</taxon>
        <taxon>Pseudomonadati</taxon>
        <taxon>Pseudomonadota</taxon>
        <taxon>Gammaproteobacteria</taxon>
        <taxon>Lysobacterales</taxon>
        <taxon>Lysobacteraceae</taxon>
        <taxon>Lysobacter</taxon>
    </lineage>
</organism>
<dbReference type="HAMAP" id="MF_00636">
    <property type="entry name" value="RapZ_like"/>
    <property type="match status" value="1"/>
</dbReference>
<dbReference type="EMBL" id="JADLZT010000001">
    <property type="protein sequence ID" value="MBF6022654.1"/>
    <property type="molecule type" value="Genomic_DNA"/>
</dbReference>
<dbReference type="Proteomes" id="UP001429984">
    <property type="component" value="Unassembled WGS sequence"/>
</dbReference>
<feature type="binding site" evidence="4">
    <location>
        <begin position="15"/>
        <end position="22"/>
    </location>
    <ligand>
        <name>ATP</name>
        <dbReference type="ChEBI" id="CHEBI:30616"/>
    </ligand>
</feature>
<feature type="domain" description="RapZ C-terminal" evidence="6">
    <location>
        <begin position="172"/>
        <end position="292"/>
    </location>
</feature>
<evidence type="ECO:0000256" key="4">
    <source>
        <dbReference type="HAMAP-Rule" id="MF_00636"/>
    </source>
</evidence>
<dbReference type="InterPro" id="IPR053931">
    <property type="entry name" value="RapZ_C"/>
</dbReference>
<protein>
    <submittedName>
        <fullName evidence="7">RNase adapter RapZ</fullName>
    </submittedName>
</protein>
<dbReference type="SUPFAM" id="SSF52540">
    <property type="entry name" value="P-loop containing nucleoside triphosphate hydrolases"/>
    <property type="match status" value="1"/>
</dbReference>
<dbReference type="RefSeq" id="WP_194929256.1">
    <property type="nucleotide sequence ID" value="NZ_JADLZT010000001.1"/>
</dbReference>
<keyword evidence="8" id="KW-1185">Reference proteome</keyword>
<accession>A0ABS0B2F7</accession>